<dbReference type="AlphaFoldDB" id="A0AA96V0R1"/>
<keyword evidence="1" id="KW-0472">Membrane</keyword>
<gene>
    <name evidence="2" type="ORF">MmiHf6_09620</name>
</gene>
<dbReference type="PANTHER" id="PTHR34295">
    <property type="entry name" value="BIOTIN TRANSPORTER BIOY"/>
    <property type="match status" value="1"/>
</dbReference>
<organism evidence="2 3">
    <name type="scientific">Methanimicrococcus hongohii</name>
    <dbReference type="NCBI Taxonomy" id="3028295"/>
    <lineage>
        <taxon>Archaea</taxon>
        <taxon>Methanobacteriati</taxon>
        <taxon>Methanobacteriota</taxon>
        <taxon>Stenosarchaea group</taxon>
        <taxon>Methanomicrobia</taxon>
        <taxon>Methanosarcinales</taxon>
        <taxon>Methanosarcinaceae</taxon>
        <taxon>Methanimicrococcus</taxon>
    </lineage>
</organism>
<accession>A0AA96V0R1</accession>
<feature type="transmembrane region" description="Helical" evidence="1">
    <location>
        <begin position="131"/>
        <end position="150"/>
    </location>
</feature>
<dbReference type="GO" id="GO:0005886">
    <property type="term" value="C:plasma membrane"/>
    <property type="evidence" value="ECO:0007669"/>
    <property type="project" value="InterPro"/>
</dbReference>
<dbReference type="PANTHER" id="PTHR34295:SF1">
    <property type="entry name" value="BIOTIN TRANSPORTER BIOY"/>
    <property type="match status" value="1"/>
</dbReference>
<feature type="transmembrane region" description="Helical" evidence="1">
    <location>
        <begin position="170"/>
        <end position="193"/>
    </location>
</feature>
<feature type="transmembrane region" description="Helical" evidence="1">
    <location>
        <begin position="199"/>
        <end position="224"/>
    </location>
</feature>
<dbReference type="Proteomes" id="UP001302978">
    <property type="component" value="Chromosome"/>
</dbReference>
<proteinExistence type="predicted"/>
<feature type="transmembrane region" description="Helical" evidence="1">
    <location>
        <begin position="49"/>
        <end position="68"/>
    </location>
</feature>
<evidence type="ECO:0000256" key="1">
    <source>
        <dbReference type="SAM" id="Phobius"/>
    </source>
</evidence>
<dbReference type="KEGG" id="mehf:MmiHf6_09620"/>
<evidence type="ECO:0000313" key="3">
    <source>
        <dbReference type="Proteomes" id="UP001302978"/>
    </source>
</evidence>
<dbReference type="EMBL" id="CP131059">
    <property type="protein sequence ID" value="WNY23653.1"/>
    <property type="molecule type" value="Genomic_DNA"/>
</dbReference>
<name>A0AA96V0R1_9EURY</name>
<keyword evidence="1" id="KW-1133">Transmembrane helix</keyword>
<feature type="transmembrane region" description="Helical" evidence="1">
    <location>
        <begin position="100"/>
        <end position="125"/>
    </location>
</feature>
<protein>
    <recommendedName>
        <fullName evidence="4">Biotin transporter</fullName>
    </recommendedName>
</protein>
<evidence type="ECO:0008006" key="4">
    <source>
        <dbReference type="Google" id="ProtNLM"/>
    </source>
</evidence>
<reference evidence="2 3" key="1">
    <citation type="submission" date="2023-07" db="EMBL/GenBank/DDBJ databases">
        <title>Closed genoem sequence of Methanomicrococcus sp. Hf6.</title>
        <authorList>
            <person name="Poehlein A."/>
            <person name="Protasov E."/>
            <person name="Platt K."/>
            <person name="Reeh H."/>
            <person name="Daniel R."/>
            <person name="Brune A."/>
        </authorList>
    </citation>
    <scope>NUCLEOTIDE SEQUENCE [LARGE SCALE GENOMIC DNA]</scope>
    <source>
        <strain evidence="2 3">Hf6</strain>
    </source>
</reference>
<evidence type="ECO:0000313" key="2">
    <source>
        <dbReference type="EMBL" id="WNY23653.1"/>
    </source>
</evidence>
<keyword evidence="1" id="KW-0812">Transmembrane</keyword>
<dbReference type="Gene3D" id="1.10.1760.20">
    <property type="match status" value="1"/>
</dbReference>
<sequence length="237" mass="25488">MIVYSTIQFGLQSGHLILLYLYFLFILPTVVFMSETLDNFNNKDDSVKIKKMVLAALFAALIAVGAYIKIPIGPIPITLQTFFVLLAAVTLGRNWGTVSVIVYLLVGFIGFPVFAGGNSGLGILFGPSGGYLYSFIIVAFLCGWLSDIFWKKARSKSAENISKKSANDSIIMFGIAVLGSIIILGVGTVHFAFSGSIPIGTAFLSGFVPFFAGDMIKSIAIGVVSPSIIKKVNFKNF</sequence>
<feature type="transmembrane region" description="Helical" evidence="1">
    <location>
        <begin position="17"/>
        <end position="37"/>
    </location>
</feature>
<dbReference type="Pfam" id="PF02632">
    <property type="entry name" value="BioY"/>
    <property type="match status" value="1"/>
</dbReference>
<dbReference type="GO" id="GO:0015225">
    <property type="term" value="F:biotin transmembrane transporter activity"/>
    <property type="evidence" value="ECO:0007669"/>
    <property type="project" value="InterPro"/>
</dbReference>
<keyword evidence="3" id="KW-1185">Reference proteome</keyword>
<dbReference type="InterPro" id="IPR003784">
    <property type="entry name" value="BioY"/>
</dbReference>